<accession>A0AAD2FCY8</accession>
<sequence length="117" mass="13211">MQTSTMLSFSSLEKHVNLLQDTMDPTSVMDLGVSRSSASVTSESSKLQAMEEDDDMEFFRKENEVLHDKLGALLQISEHSYDSSNKDLECLRKENEILHDKLERCIEAILGTSSYSC</sequence>
<evidence type="ECO:0000313" key="2">
    <source>
        <dbReference type="EMBL" id="CAJ1927176.1"/>
    </source>
</evidence>
<feature type="coiled-coil region" evidence="1">
    <location>
        <begin position="81"/>
        <end position="108"/>
    </location>
</feature>
<evidence type="ECO:0000256" key="1">
    <source>
        <dbReference type="SAM" id="Coils"/>
    </source>
</evidence>
<dbReference type="EMBL" id="CAKOGP040000014">
    <property type="protein sequence ID" value="CAJ1927176.1"/>
    <property type="molecule type" value="Genomic_DNA"/>
</dbReference>
<keyword evidence="1" id="KW-0175">Coiled coil</keyword>
<organism evidence="2 3">
    <name type="scientific">Cylindrotheca closterium</name>
    <dbReference type="NCBI Taxonomy" id="2856"/>
    <lineage>
        <taxon>Eukaryota</taxon>
        <taxon>Sar</taxon>
        <taxon>Stramenopiles</taxon>
        <taxon>Ochrophyta</taxon>
        <taxon>Bacillariophyta</taxon>
        <taxon>Bacillariophyceae</taxon>
        <taxon>Bacillariophycidae</taxon>
        <taxon>Bacillariales</taxon>
        <taxon>Bacillariaceae</taxon>
        <taxon>Cylindrotheca</taxon>
    </lineage>
</organism>
<reference evidence="2" key="1">
    <citation type="submission" date="2023-08" db="EMBL/GenBank/DDBJ databases">
        <authorList>
            <person name="Audoor S."/>
            <person name="Bilcke G."/>
        </authorList>
    </citation>
    <scope>NUCLEOTIDE SEQUENCE</scope>
</reference>
<name>A0AAD2FCY8_9STRA</name>
<dbReference type="Proteomes" id="UP001295423">
    <property type="component" value="Unassembled WGS sequence"/>
</dbReference>
<keyword evidence="3" id="KW-1185">Reference proteome</keyword>
<dbReference type="AlphaFoldDB" id="A0AAD2FCY8"/>
<protein>
    <submittedName>
        <fullName evidence="2">Uncharacterized protein</fullName>
    </submittedName>
</protein>
<proteinExistence type="predicted"/>
<comment type="caution">
    <text evidence="2">The sequence shown here is derived from an EMBL/GenBank/DDBJ whole genome shotgun (WGS) entry which is preliminary data.</text>
</comment>
<gene>
    <name evidence="2" type="ORF">CYCCA115_LOCUS1279</name>
</gene>
<evidence type="ECO:0000313" key="3">
    <source>
        <dbReference type="Proteomes" id="UP001295423"/>
    </source>
</evidence>